<evidence type="ECO:0000313" key="3">
    <source>
        <dbReference type="Proteomes" id="UP001485043"/>
    </source>
</evidence>
<dbReference type="Gene3D" id="1.10.510.10">
    <property type="entry name" value="Transferase(Phosphotransferase) domain 1"/>
    <property type="match status" value="1"/>
</dbReference>
<evidence type="ECO:0000256" key="1">
    <source>
        <dbReference type="SAM" id="MobiDB-lite"/>
    </source>
</evidence>
<feature type="compositionally biased region" description="Basic and acidic residues" evidence="1">
    <location>
        <begin position="76"/>
        <end position="86"/>
    </location>
</feature>
<feature type="region of interest" description="Disordered" evidence="1">
    <location>
        <begin position="515"/>
        <end position="534"/>
    </location>
</feature>
<dbReference type="EMBL" id="JALJOV010000405">
    <property type="protein sequence ID" value="KAK9863988.1"/>
    <property type="molecule type" value="Genomic_DNA"/>
</dbReference>
<keyword evidence="3" id="KW-1185">Reference proteome</keyword>
<dbReference type="InterPro" id="IPR011009">
    <property type="entry name" value="Kinase-like_dom_sf"/>
</dbReference>
<name>A0AAW1T516_9CHLO</name>
<proteinExistence type="predicted"/>
<gene>
    <name evidence="2" type="ORF">WJX84_004911</name>
</gene>
<sequence length="548" mass="61089">MDRKLRSGSRSVRAKRGVKRDRDDLLDRGSKQQRFDRPELSRHTARSPPNRTHASAARADGDQENQYPGKGHHHKPAPESLKEKPSNRRTQAYAAFQEPPHKHAARGSETVRDVRGSEADAMGCPGCTVRFFPEALHRAARKERRALHKLEHDDTGDNSYTGIARLLRWGRWRGQLVHVYEGSLCTFGEKVDWDGDGWMHAASDPDTSVFVQTIGERLSQELVGAINLCHSENIKAGNAKRGNLWLTGDLHLKIVGISYQTYLGHGPAPVPDSTPEGRHSRCLTEYENDDIAPEHYHVSRTSNARGSEAEDMFQLARFCCACWSRVEKTPYPVNAPSSHYSQYLARDLLDAGGGLRMRGHMLEHLLARNPADRPSSFEAVVNPAFLNDEEKEDLLCMASTGAARNDRGRIPAFAARLEAIMLASIRGGKRWTARQALTMARNAVEHWAEGRPKGPMRGCPRDKHAMLRRIENLFPDLYGVLLALAVSLPADEAENIRLRLDDFLPSSLPRIEGVECSTAPPVPSQANVPKEKKGSARLRDFGEANILT</sequence>
<dbReference type="AlphaFoldDB" id="A0AAW1T516"/>
<reference evidence="2 3" key="1">
    <citation type="journal article" date="2024" name="Nat. Commun.">
        <title>Phylogenomics reveals the evolutionary origins of lichenization in chlorophyte algae.</title>
        <authorList>
            <person name="Puginier C."/>
            <person name="Libourel C."/>
            <person name="Otte J."/>
            <person name="Skaloud P."/>
            <person name="Haon M."/>
            <person name="Grisel S."/>
            <person name="Petersen M."/>
            <person name="Berrin J.G."/>
            <person name="Delaux P.M."/>
            <person name="Dal Grande F."/>
            <person name="Keller J."/>
        </authorList>
    </citation>
    <scope>NUCLEOTIDE SEQUENCE [LARGE SCALE GENOMIC DNA]</scope>
    <source>
        <strain evidence="2 3">SAG 2523</strain>
    </source>
</reference>
<comment type="caution">
    <text evidence="2">The sequence shown here is derived from an EMBL/GenBank/DDBJ whole genome shotgun (WGS) entry which is preliminary data.</text>
</comment>
<dbReference type="SUPFAM" id="SSF56112">
    <property type="entry name" value="Protein kinase-like (PK-like)"/>
    <property type="match status" value="1"/>
</dbReference>
<evidence type="ECO:0000313" key="2">
    <source>
        <dbReference type="EMBL" id="KAK9863988.1"/>
    </source>
</evidence>
<evidence type="ECO:0008006" key="4">
    <source>
        <dbReference type="Google" id="ProtNLM"/>
    </source>
</evidence>
<protein>
    <recommendedName>
        <fullName evidence="4">Protein kinase domain-containing protein</fullName>
    </recommendedName>
</protein>
<feature type="compositionally biased region" description="Basic and acidic residues" evidence="1">
    <location>
        <begin position="20"/>
        <end position="42"/>
    </location>
</feature>
<dbReference type="Proteomes" id="UP001485043">
    <property type="component" value="Unassembled WGS sequence"/>
</dbReference>
<accession>A0AAW1T516</accession>
<organism evidence="2 3">
    <name type="scientific">Apatococcus fuscideae</name>
    <dbReference type="NCBI Taxonomy" id="2026836"/>
    <lineage>
        <taxon>Eukaryota</taxon>
        <taxon>Viridiplantae</taxon>
        <taxon>Chlorophyta</taxon>
        <taxon>core chlorophytes</taxon>
        <taxon>Trebouxiophyceae</taxon>
        <taxon>Chlorellales</taxon>
        <taxon>Chlorellaceae</taxon>
        <taxon>Apatococcus</taxon>
    </lineage>
</organism>
<feature type="region of interest" description="Disordered" evidence="1">
    <location>
        <begin position="1"/>
        <end position="88"/>
    </location>
</feature>